<feature type="domain" description="IclR-ED" evidence="5">
    <location>
        <begin position="68"/>
        <end position="250"/>
    </location>
</feature>
<evidence type="ECO:0000256" key="2">
    <source>
        <dbReference type="ARBA" id="ARBA00023125"/>
    </source>
</evidence>
<dbReference type="GO" id="GO:0003677">
    <property type="term" value="F:DNA binding"/>
    <property type="evidence" value="ECO:0007669"/>
    <property type="project" value="UniProtKB-KW"/>
</dbReference>
<protein>
    <submittedName>
        <fullName evidence="6">Transcriptional regulator KdgR</fullName>
    </submittedName>
</protein>
<dbReference type="SMART" id="SM00346">
    <property type="entry name" value="HTH_ICLR"/>
    <property type="match status" value="1"/>
</dbReference>
<dbReference type="PANTHER" id="PTHR30136">
    <property type="entry name" value="HELIX-TURN-HELIX TRANSCRIPTIONAL REGULATOR, ICLR FAMILY"/>
    <property type="match status" value="1"/>
</dbReference>
<dbReference type="GO" id="GO:0003700">
    <property type="term" value="F:DNA-binding transcription factor activity"/>
    <property type="evidence" value="ECO:0007669"/>
    <property type="project" value="TreeGrafter"/>
</dbReference>
<dbReference type="GO" id="GO:0045892">
    <property type="term" value="P:negative regulation of DNA-templated transcription"/>
    <property type="evidence" value="ECO:0007669"/>
    <property type="project" value="TreeGrafter"/>
</dbReference>
<dbReference type="AlphaFoldDB" id="A0A6C2U259"/>
<organism evidence="6 7">
    <name type="scientific">Pontiella desulfatans</name>
    <dbReference type="NCBI Taxonomy" id="2750659"/>
    <lineage>
        <taxon>Bacteria</taxon>
        <taxon>Pseudomonadati</taxon>
        <taxon>Kiritimatiellota</taxon>
        <taxon>Kiritimatiellia</taxon>
        <taxon>Kiritimatiellales</taxon>
        <taxon>Pontiellaceae</taxon>
        <taxon>Pontiella</taxon>
    </lineage>
</organism>
<evidence type="ECO:0000256" key="1">
    <source>
        <dbReference type="ARBA" id="ARBA00023015"/>
    </source>
</evidence>
<dbReference type="InterPro" id="IPR036388">
    <property type="entry name" value="WH-like_DNA-bd_sf"/>
</dbReference>
<evidence type="ECO:0000259" key="4">
    <source>
        <dbReference type="PROSITE" id="PS51077"/>
    </source>
</evidence>
<keyword evidence="7" id="KW-1185">Reference proteome</keyword>
<dbReference type="InterPro" id="IPR005471">
    <property type="entry name" value="Tscrpt_reg_IclR_N"/>
</dbReference>
<keyword evidence="2" id="KW-0238">DNA-binding</keyword>
<evidence type="ECO:0000259" key="5">
    <source>
        <dbReference type="PROSITE" id="PS51078"/>
    </source>
</evidence>
<dbReference type="SUPFAM" id="SSF55781">
    <property type="entry name" value="GAF domain-like"/>
    <property type="match status" value="1"/>
</dbReference>
<dbReference type="Gene3D" id="1.10.10.10">
    <property type="entry name" value="Winged helix-like DNA-binding domain superfamily/Winged helix DNA-binding domain"/>
    <property type="match status" value="1"/>
</dbReference>
<dbReference type="Gene3D" id="3.30.450.40">
    <property type="match status" value="1"/>
</dbReference>
<dbReference type="InterPro" id="IPR029016">
    <property type="entry name" value="GAF-like_dom_sf"/>
</dbReference>
<dbReference type="Pfam" id="PF01614">
    <property type="entry name" value="IclR_C"/>
    <property type="match status" value="1"/>
</dbReference>
<dbReference type="PANTHER" id="PTHR30136:SF35">
    <property type="entry name" value="HTH-TYPE TRANSCRIPTIONAL REGULATOR RV1719"/>
    <property type="match status" value="1"/>
</dbReference>
<dbReference type="InterPro" id="IPR050707">
    <property type="entry name" value="HTH_MetabolicPath_Reg"/>
</dbReference>
<dbReference type="SUPFAM" id="SSF46785">
    <property type="entry name" value="Winged helix' DNA-binding domain"/>
    <property type="match status" value="1"/>
</dbReference>
<keyword evidence="1" id="KW-0805">Transcription regulation</keyword>
<dbReference type="Proteomes" id="UP000366872">
    <property type="component" value="Unassembled WGS sequence"/>
</dbReference>
<dbReference type="Pfam" id="PF09339">
    <property type="entry name" value="HTH_IclR"/>
    <property type="match status" value="1"/>
</dbReference>
<reference evidence="6 7" key="1">
    <citation type="submission" date="2019-04" db="EMBL/GenBank/DDBJ databases">
        <authorList>
            <person name="Van Vliet M D."/>
        </authorList>
    </citation>
    <scope>NUCLEOTIDE SEQUENCE [LARGE SCALE GENOMIC DNA]</scope>
    <source>
        <strain evidence="6 7">F1</strain>
    </source>
</reference>
<evidence type="ECO:0000313" key="6">
    <source>
        <dbReference type="EMBL" id="VGO13734.1"/>
    </source>
</evidence>
<dbReference type="RefSeq" id="WP_136079280.1">
    <property type="nucleotide sequence ID" value="NZ_CAAHFG010000001.1"/>
</dbReference>
<dbReference type="PROSITE" id="PS51078">
    <property type="entry name" value="ICLR_ED"/>
    <property type="match status" value="1"/>
</dbReference>
<feature type="domain" description="HTH iclR-type" evidence="4">
    <location>
        <begin position="6"/>
        <end position="67"/>
    </location>
</feature>
<accession>A0A6C2U259</accession>
<dbReference type="InterPro" id="IPR036390">
    <property type="entry name" value="WH_DNA-bd_sf"/>
</dbReference>
<evidence type="ECO:0000313" key="7">
    <source>
        <dbReference type="Proteomes" id="UP000366872"/>
    </source>
</evidence>
<keyword evidence="3" id="KW-0804">Transcription</keyword>
<evidence type="ECO:0000256" key="3">
    <source>
        <dbReference type="ARBA" id="ARBA00023163"/>
    </source>
</evidence>
<name>A0A6C2U259_PONDE</name>
<proteinExistence type="predicted"/>
<gene>
    <name evidence="6" type="primary">kdgR_2</name>
    <name evidence="6" type="ORF">PDESU_02291</name>
</gene>
<dbReference type="PROSITE" id="PS51077">
    <property type="entry name" value="HTH_ICLR"/>
    <property type="match status" value="1"/>
</dbReference>
<sequence length="252" mass="26634">MNKYHIPNLGKACEVQELISNTPGGCLLKDISAKLDIPRTTALRITQTLLGAGFLAASEDGKLTLGTTLVQIGVKALDNLDIRGFARPALQALSADTGESSHLAMLNGDKSMLVEVADSPHPVRIASRPGTLVELHCSSTGKVFLAFSIPEPGTFCQTLEFTPHTPNTDTTVEAVLASIEQTRKQGYAMDEEEYVLGVRCIAAPVTNAFGKTIAAVGITASTSTFTKAKISTMATKIKDAAAEISANMGFEH</sequence>
<dbReference type="EMBL" id="CAAHFG010000001">
    <property type="protein sequence ID" value="VGO13734.1"/>
    <property type="molecule type" value="Genomic_DNA"/>
</dbReference>
<dbReference type="InterPro" id="IPR014757">
    <property type="entry name" value="Tscrpt_reg_IclR_C"/>
</dbReference>